<sequence>MSAVRLVPALIVALILLFLALPIVVVFVLSFSSAAYLTFPPPAFSFRWYKAYFGDSDWLDATWLSLWVATAVVALSTTLGTLAAIGIVRLPRPIRILTTALVLSPLVVPGIVIAIGVYYAFSRYGLVGSPMGIVLAHTCLAVPFVVTSVSASLAGIDPKLEHAALSLGATPGATLWQVTLPLIRPGVLVGALFAFITSFDEVIIALFLSGSGAVTLPRRMWDDLRFQLNPTIAAVSTLTIILTALLLAIAHLIRRRTEQLKNEKGEA</sequence>
<comment type="caution">
    <text evidence="10">The sequence shown here is derived from an EMBL/GenBank/DDBJ whole genome shotgun (WGS) entry which is preliminary data.</text>
</comment>
<feature type="transmembrane region" description="Helical" evidence="8">
    <location>
        <begin position="187"/>
        <end position="208"/>
    </location>
</feature>
<evidence type="ECO:0000256" key="5">
    <source>
        <dbReference type="ARBA" id="ARBA00022692"/>
    </source>
</evidence>
<dbReference type="SUPFAM" id="SSF161098">
    <property type="entry name" value="MetI-like"/>
    <property type="match status" value="1"/>
</dbReference>
<comment type="subcellular location">
    <subcellularLocation>
        <location evidence="1">Cell inner membrane</location>
        <topology evidence="1">Multi-pass membrane protein</topology>
    </subcellularLocation>
    <subcellularLocation>
        <location evidence="8">Cell membrane</location>
        <topology evidence="8">Multi-pass membrane protein</topology>
    </subcellularLocation>
</comment>
<evidence type="ECO:0000256" key="4">
    <source>
        <dbReference type="ARBA" id="ARBA00022519"/>
    </source>
</evidence>
<feature type="transmembrane region" description="Helical" evidence="8">
    <location>
        <begin position="133"/>
        <end position="156"/>
    </location>
</feature>
<dbReference type="Pfam" id="PF00528">
    <property type="entry name" value="BPD_transp_1"/>
    <property type="match status" value="1"/>
</dbReference>
<dbReference type="InterPro" id="IPR000515">
    <property type="entry name" value="MetI-like"/>
</dbReference>
<feature type="transmembrane region" description="Helical" evidence="8">
    <location>
        <begin position="64"/>
        <end position="88"/>
    </location>
</feature>
<gene>
    <name evidence="10" type="ORF">BST63_16605</name>
</gene>
<organism evidence="10 11">
    <name type="scientific">Bradyrhizobium canariense</name>
    <dbReference type="NCBI Taxonomy" id="255045"/>
    <lineage>
        <taxon>Bacteria</taxon>
        <taxon>Pseudomonadati</taxon>
        <taxon>Pseudomonadota</taxon>
        <taxon>Alphaproteobacteria</taxon>
        <taxon>Hyphomicrobiales</taxon>
        <taxon>Nitrobacteraceae</taxon>
        <taxon>Bradyrhizobium</taxon>
    </lineage>
</organism>
<name>A0ABX3X345_9BRAD</name>
<protein>
    <submittedName>
        <fullName evidence="10">ABC transporter permease</fullName>
    </submittedName>
</protein>
<dbReference type="PROSITE" id="PS50928">
    <property type="entry name" value="ABC_TM1"/>
    <property type="match status" value="1"/>
</dbReference>
<evidence type="ECO:0000256" key="1">
    <source>
        <dbReference type="ARBA" id="ARBA00004429"/>
    </source>
</evidence>
<keyword evidence="2 8" id="KW-0813">Transport</keyword>
<evidence type="ECO:0000256" key="8">
    <source>
        <dbReference type="RuleBase" id="RU363032"/>
    </source>
</evidence>
<keyword evidence="11" id="KW-1185">Reference proteome</keyword>
<proteinExistence type="inferred from homology"/>
<evidence type="ECO:0000313" key="10">
    <source>
        <dbReference type="EMBL" id="OSJ28773.1"/>
    </source>
</evidence>
<comment type="similarity">
    <text evidence="8">Belongs to the binding-protein-dependent transport system permease family.</text>
</comment>
<keyword evidence="4" id="KW-0997">Cell inner membrane</keyword>
<dbReference type="Proteomes" id="UP000193884">
    <property type="component" value="Unassembled WGS sequence"/>
</dbReference>
<reference evidence="10 11" key="1">
    <citation type="submission" date="2017-03" db="EMBL/GenBank/DDBJ databases">
        <title>Whole genome sequences of fourteen strains of Bradyrhizobium canariense and one strain of Bradyrhizobium japonicum isolated from Lupinus (Papilionoideae: Genisteae) species in Algeria.</title>
        <authorList>
            <person name="Crovadore J."/>
            <person name="Chekireb D."/>
            <person name="Brachmann A."/>
            <person name="Chablais R."/>
            <person name="Cochard B."/>
            <person name="Lefort F."/>
        </authorList>
    </citation>
    <scope>NUCLEOTIDE SEQUENCE [LARGE SCALE GENOMIC DNA]</scope>
    <source>
        <strain evidence="10 11">UBMAN05</strain>
    </source>
</reference>
<dbReference type="EMBL" id="NAFK01000160">
    <property type="protein sequence ID" value="OSJ28773.1"/>
    <property type="molecule type" value="Genomic_DNA"/>
</dbReference>
<keyword evidence="5 8" id="KW-0812">Transmembrane</keyword>
<dbReference type="RefSeq" id="WP_085384557.1">
    <property type="nucleotide sequence ID" value="NZ_NAFJ01000149.1"/>
</dbReference>
<dbReference type="CDD" id="cd06261">
    <property type="entry name" value="TM_PBP2"/>
    <property type="match status" value="1"/>
</dbReference>
<evidence type="ECO:0000256" key="2">
    <source>
        <dbReference type="ARBA" id="ARBA00022448"/>
    </source>
</evidence>
<keyword evidence="6 8" id="KW-1133">Transmembrane helix</keyword>
<evidence type="ECO:0000259" key="9">
    <source>
        <dbReference type="PROSITE" id="PS50928"/>
    </source>
</evidence>
<feature type="transmembrane region" description="Helical" evidence="8">
    <location>
        <begin position="100"/>
        <end position="121"/>
    </location>
</feature>
<evidence type="ECO:0000256" key="7">
    <source>
        <dbReference type="ARBA" id="ARBA00023136"/>
    </source>
</evidence>
<dbReference type="PANTHER" id="PTHR43357:SF4">
    <property type="entry name" value="INNER MEMBRANE ABC TRANSPORTER PERMEASE PROTEIN YDCV"/>
    <property type="match status" value="1"/>
</dbReference>
<dbReference type="Gene3D" id="1.10.3720.10">
    <property type="entry name" value="MetI-like"/>
    <property type="match status" value="1"/>
</dbReference>
<feature type="domain" description="ABC transmembrane type-1" evidence="9">
    <location>
        <begin position="62"/>
        <end position="253"/>
    </location>
</feature>
<keyword evidence="3" id="KW-1003">Cell membrane</keyword>
<evidence type="ECO:0000256" key="6">
    <source>
        <dbReference type="ARBA" id="ARBA00022989"/>
    </source>
</evidence>
<dbReference type="InterPro" id="IPR035906">
    <property type="entry name" value="MetI-like_sf"/>
</dbReference>
<accession>A0ABX3X345</accession>
<keyword evidence="7 8" id="KW-0472">Membrane</keyword>
<evidence type="ECO:0000256" key="3">
    <source>
        <dbReference type="ARBA" id="ARBA00022475"/>
    </source>
</evidence>
<dbReference type="PANTHER" id="PTHR43357">
    <property type="entry name" value="INNER MEMBRANE ABC TRANSPORTER PERMEASE PROTEIN YDCV"/>
    <property type="match status" value="1"/>
</dbReference>
<evidence type="ECO:0000313" key="11">
    <source>
        <dbReference type="Proteomes" id="UP000193884"/>
    </source>
</evidence>
<feature type="transmembrane region" description="Helical" evidence="8">
    <location>
        <begin position="228"/>
        <end position="253"/>
    </location>
</feature>